<reference evidence="2 3" key="1">
    <citation type="submission" date="2016-11" db="EMBL/GenBank/DDBJ databases">
        <authorList>
            <person name="Jaros S."/>
            <person name="Januszkiewicz K."/>
            <person name="Wedrychowicz H."/>
        </authorList>
    </citation>
    <scope>NUCLEOTIDE SEQUENCE [LARGE SCALE GENOMIC DNA]</scope>
    <source>
        <strain evidence="2 3">DSM 22807</strain>
    </source>
</reference>
<keyword evidence="3" id="KW-1185">Reference proteome</keyword>
<protein>
    <recommendedName>
        <fullName evidence="4">AhpC/TSA family protein</fullName>
    </recommendedName>
</protein>
<evidence type="ECO:0000313" key="3">
    <source>
        <dbReference type="Proteomes" id="UP000184232"/>
    </source>
</evidence>
<dbReference type="AlphaFoldDB" id="A0A1M6FU52"/>
<sequence>MYFCEKYYSMNKNKIVLIILFIFPIVTYLIFSSAKHNALFLPTLSESNKEIPATWKTLDGETVQLKDKITILGFVGAEVFENKTNLFNLNQKIYNKYFGFKDFQFVMIAPIGTEKDCKEILDKFKLVSDDLSGWHFVFASKEDIQEYYNSFKLQTTLDHNLGTPNVIILDKNINHRGRKGKNKKGEEEYRESYNTMSSADLHNEMSDDVKIILREYRLALKKNSRKDEFRDKITEELENK</sequence>
<keyword evidence="1" id="KW-0472">Membrane</keyword>
<dbReference type="Gene3D" id="3.40.30.10">
    <property type="entry name" value="Glutaredoxin"/>
    <property type="match status" value="1"/>
</dbReference>
<keyword evidence="1" id="KW-1133">Transmembrane helix</keyword>
<keyword evidence="1" id="KW-0812">Transmembrane</keyword>
<name>A0A1M6FU52_9FLAO</name>
<dbReference type="EMBL" id="FQZH01000001">
    <property type="protein sequence ID" value="SHJ01228.1"/>
    <property type="molecule type" value="Genomic_DNA"/>
</dbReference>
<feature type="transmembrane region" description="Helical" evidence="1">
    <location>
        <begin position="15"/>
        <end position="34"/>
    </location>
</feature>
<accession>A0A1M6FU52</accession>
<gene>
    <name evidence="2" type="ORF">SAMN05444337_1327</name>
</gene>
<evidence type="ECO:0000256" key="1">
    <source>
        <dbReference type="SAM" id="Phobius"/>
    </source>
</evidence>
<proteinExistence type="predicted"/>
<evidence type="ECO:0008006" key="4">
    <source>
        <dbReference type="Google" id="ProtNLM"/>
    </source>
</evidence>
<dbReference type="STRING" id="683124.SAMN05444337_1327"/>
<evidence type="ECO:0000313" key="2">
    <source>
        <dbReference type="EMBL" id="SHJ01228.1"/>
    </source>
</evidence>
<organism evidence="2 3">
    <name type="scientific">Flavobacterium haoranii</name>
    <dbReference type="NCBI Taxonomy" id="683124"/>
    <lineage>
        <taxon>Bacteria</taxon>
        <taxon>Pseudomonadati</taxon>
        <taxon>Bacteroidota</taxon>
        <taxon>Flavobacteriia</taxon>
        <taxon>Flavobacteriales</taxon>
        <taxon>Flavobacteriaceae</taxon>
        <taxon>Flavobacterium</taxon>
    </lineage>
</organism>
<dbReference type="Proteomes" id="UP000184232">
    <property type="component" value="Unassembled WGS sequence"/>
</dbReference>